<feature type="compositionally biased region" description="Acidic residues" evidence="1">
    <location>
        <begin position="94"/>
        <end position="113"/>
    </location>
</feature>
<dbReference type="EMBL" id="JANPWB010000014">
    <property type="protein sequence ID" value="KAJ1098479.1"/>
    <property type="molecule type" value="Genomic_DNA"/>
</dbReference>
<protein>
    <submittedName>
        <fullName evidence="2">Uncharacterized protein</fullName>
    </submittedName>
</protein>
<name>A0AAV7M7F6_PLEWA</name>
<keyword evidence="3" id="KW-1185">Reference proteome</keyword>
<comment type="caution">
    <text evidence="2">The sequence shown here is derived from an EMBL/GenBank/DDBJ whole genome shotgun (WGS) entry which is preliminary data.</text>
</comment>
<gene>
    <name evidence="2" type="ORF">NDU88_003590</name>
</gene>
<dbReference type="Proteomes" id="UP001066276">
    <property type="component" value="Chromosome 10"/>
</dbReference>
<sequence length="113" mass="12169">MPVDAKGGALGPWPPDCLLGGRGERGACSPALPFLTFLATLPSSASRPLPNLSPTVLPNDVFVLTLFRLLRARAPLTLQPRRRGTQEYPRGAPEDLEDPEDPVNLESTEEPQA</sequence>
<dbReference type="AlphaFoldDB" id="A0AAV7M7F6"/>
<evidence type="ECO:0000313" key="2">
    <source>
        <dbReference type="EMBL" id="KAJ1098479.1"/>
    </source>
</evidence>
<evidence type="ECO:0000313" key="3">
    <source>
        <dbReference type="Proteomes" id="UP001066276"/>
    </source>
</evidence>
<reference evidence="2" key="1">
    <citation type="journal article" date="2022" name="bioRxiv">
        <title>Sequencing and chromosome-scale assembly of the giantPleurodeles waltlgenome.</title>
        <authorList>
            <person name="Brown T."/>
            <person name="Elewa A."/>
            <person name="Iarovenko S."/>
            <person name="Subramanian E."/>
            <person name="Araus A.J."/>
            <person name="Petzold A."/>
            <person name="Susuki M."/>
            <person name="Suzuki K.-i.T."/>
            <person name="Hayashi T."/>
            <person name="Toyoda A."/>
            <person name="Oliveira C."/>
            <person name="Osipova E."/>
            <person name="Leigh N.D."/>
            <person name="Simon A."/>
            <person name="Yun M.H."/>
        </authorList>
    </citation>
    <scope>NUCLEOTIDE SEQUENCE</scope>
    <source>
        <strain evidence="2">20211129_DDA</strain>
        <tissue evidence="2">Liver</tissue>
    </source>
</reference>
<organism evidence="2 3">
    <name type="scientific">Pleurodeles waltl</name>
    <name type="common">Iberian ribbed newt</name>
    <dbReference type="NCBI Taxonomy" id="8319"/>
    <lineage>
        <taxon>Eukaryota</taxon>
        <taxon>Metazoa</taxon>
        <taxon>Chordata</taxon>
        <taxon>Craniata</taxon>
        <taxon>Vertebrata</taxon>
        <taxon>Euteleostomi</taxon>
        <taxon>Amphibia</taxon>
        <taxon>Batrachia</taxon>
        <taxon>Caudata</taxon>
        <taxon>Salamandroidea</taxon>
        <taxon>Salamandridae</taxon>
        <taxon>Pleurodelinae</taxon>
        <taxon>Pleurodeles</taxon>
    </lineage>
</organism>
<evidence type="ECO:0000256" key="1">
    <source>
        <dbReference type="SAM" id="MobiDB-lite"/>
    </source>
</evidence>
<accession>A0AAV7M7F6</accession>
<proteinExistence type="predicted"/>
<feature type="region of interest" description="Disordered" evidence="1">
    <location>
        <begin position="78"/>
        <end position="113"/>
    </location>
</feature>